<evidence type="ECO:0000313" key="2">
    <source>
        <dbReference type="Proteomes" id="UP000694005"/>
    </source>
</evidence>
<name>A0A8D9GM50_BRACM</name>
<dbReference type="AlphaFoldDB" id="A0A8D9GM50"/>
<organism evidence="1 2">
    <name type="scientific">Brassica campestris</name>
    <name type="common">Field mustard</name>
    <dbReference type="NCBI Taxonomy" id="3711"/>
    <lineage>
        <taxon>Eukaryota</taxon>
        <taxon>Viridiplantae</taxon>
        <taxon>Streptophyta</taxon>
        <taxon>Embryophyta</taxon>
        <taxon>Tracheophyta</taxon>
        <taxon>Spermatophyta</taxon>
        <taxon>Magnoliopsida</taxon>
        <taxon>eudicotyledons</taxon>
        <taxon>Gunneridae</taxon>
        <taxon>Pentapetalae</taxon>
        <taxon>rosids</taxon>
        <taxon>malvids</taxon>
        <taxon>Brassicales</taxon>
        <taxon>Brassicaceae</taxon>
        <taxon>Brassiceae</taxon>
        <taxon>Brassica</taxon>
    </lineage>
</organism>
<proteinExistence type="predicted"/>
<feature type="non-terminal residue" evidence="1">
    <location>
        <position position="92"/>
    </location>
</feature>
<accession>A0A8D9GM50</accession>
<sequence length="92" mass="9979">VVVENISHGPYTIPPPIGYPARDVAGGDPVVDAVDTKSKGDDDGIFAQPQNTNPSGYSLSLSLSLGRFPVKSTRFCRLHWLPSRCCCYIFPL</sequence>
<evidence type="ECO:0000313" key="1">
    <source>
        <dbReference type="EMBL" id="CAG7882951.1"/>
    </source>
</evidence>
<gene>
    <name evidence="1" type="ORF">BRAPAZ1V2_A03P42940.2</name>
</gene>
<reference evidence="1 2" key="1">
    <citation type="submission" date="2021-07" db="EMBL/GenBank/DDBJ databases">
        <authorList>
            <consortium name="Genoscope - CEA"/>
            <person name="William W."/>
        </authorList>
    </citation>
    <scope>NUCLEOTIDE SEQUENCE [LARGE SCALE GENOMIC DNA]</scope>
</reference>
<dbReference type="Proteomes" id="UP000694005">
    <property type="component" value="Chromosome A03"/>
</dbReference>
<protein>
    <submittedName>
        <fullName evidence="1">Uncharacterized protein</fullName>
    </submittedName>
</protein>
<dbReference type="EMBL" id="LS974619">
    <property type="protein sequence ID" value="CAG7882951.1"/>
    <property type="molecule type" value="Genomic_DNA"/>
</dbReference>
<dbReference type="Gramene" id="A03p42940.2_BraZ1">
    <property type="protein sequence ID" value="A03p42940.2_BraZ1.CDS"/>
    <property type="gene ID" value="A03g42940.2_BraZ1"/>
</dbReference>